<dbReference type="GO" id="GO:0016020">
    <property type="term" value="C:membrane"/>
    <property type="evidence" value="ECO:0007669"/>
    <property type="project" value="TreeGrafter"/>
</dbReference>
<proteinExistence type="predicted"/>
<evidence type="ECO:0000313" key="2">
    <source>
        <dbReference type="EMBL" id="KIW54239.1"/>
    </source>
</evidence>
<evidence type="ECO:0000259" key="1">
    <source>
        <dbReference type="Pfam" id="PF00561"/>
    </source>
</evidence>
<dbReference type="PANTHER" id="PTHR43798">
    <property type="entry name" value="MONOACYLGLYCEROL LIPASE"/>
    <property type="match status" value="1"/>
</dbReference>
<dbReference type="InterPro" id="IPR029058">
    <property type="entry name" value="AB_hydrolase_fold"/>
</dbReference>
<dbReference type="InterPro" id="IPR050266">
    <property type="entry name" value="AB_hydrolase_sf"/>
</dbReference>
<name>A0A0D2F2S3_9EURO</name>
<dbReference type="Pfam" id="PF00561">
    <property type="entry name" value="Abhydrolase_1"/>
    <property type="match status" value="1"/>
</dbReference>
<dbReference type="RefSeq" id="XP_013314823.1">
    <property type="nucleotide sequence ID" value="XM_013459369.1"/>
</dbReference>
<dbReference type="EMBL" id="KN847320">
    <property type="protein sequence ID" value="KIW54239.1"/>
    <property type="molecule type" value="Genomic_DNA"/>
</dbReference>
<dbReference type="HOGENOM" id="CLU_020336_7_0_1"/>
<keyword evidence="3" id="KW-1185">Reference proteome</keyword>
<gene>
    <name evidence="2" type="ORF">PV05_06609</name>
</gene>
<feature type="domain" description="AB hydrolase-1" evidence="1">
    <location>
        <begin position="29"/>
        <end position="105"/>
    </location>
</feature>
<dbReference type="InterPro" id="IPR000073">
    <property type="entry name" value="AB_hydrolase_1"/>
</dbReference>
<dbReference type="SUPFAM" id="SSF53474">
    <property type="entry name" value="alpha/beta-Hydrolases"/>
    <property type="match status" value="1"/>
</dbReference>
<dbReference type="STRING" id="348802.A0A0D2F2S3"/>
<dbReference type="GeneID" id="25328517"/>
<organism evidence="2 3">
    <name type="scientific">Exophiala xenobiotica</name>
    <dbReference type="NCBI Taxonomy" id="348802"/>
    <lineage>
        <taxon>Eukaryota</taxon>
        <taxon>Fungi</taxon>
        <taxon>Dikarya</taxon>
        <taxon>Ascomycota</taxon>
        <taxon>Pezizomycotina</taxon>
        <taxon>Eurotiomycetes</taxon>
        <taxon>Chaetothyriomycetidae</taxon>
        <taxon>Chaetothyriales</taxon>
        <taxon>Herpotrichiellaceae</taxon>
        <taxon>Exophiala</taxon>
    </lineage>
</organism>
<dbReference type="Gene3D" id="3.40.50.1820">
    <property type="entry name" value="alpha/beta hydrolase"/>
    <property type="match status" value="1"/>
</dbReference>
<accession>A0A0D2F2S3</accession>
<evidence type="ECO:0000313" key="3">
    <source>
        <dbReference type="Proteomes" id="UP000054342"/>
    </source>
</evidence>
<dbReference type="GO" id="GO:0046464">
    <property type="term" value="P:acylglycerol catabolic process"/>
    <property type="evidence" value="ECO:0007669"/>
    <property type="project" value="TreeGrafter"/>
</dbReference>
<dbReference type="PANTHER" id="PTHR43798:SF33">
    <property type="entry name" value="HYDROLASE, PUTATIVE (AFU_ORTHOLOGUE AFUA_2G14860)-RELATED"/>
    <property type="match status" value="1"/>
</dbReference>
<dbReference type="AlphaFoldDB" id="A0A0D2F2S3"/>
<dbReference type="OrthoDB" id="284184at2759"/>
<sequence>MERLNQKTITVSRSYTYTYYTHPANEGRPTVLLIHGWPDSAETWSGFITEHLIPSGYGVVALDCLGYGGTSKPLNEKEYDFRAMSADIVDTEKLTTVACLAHDWGVGLASPVSYFPPMPAPFDLDALIQYQLQHQTPDKPSITSEYWRLFTPDDAPQIFLAHLESLWTVLYGEPQTWRELWSVRDGMRNFLLADRL</sequence>
<reference evidence="2 3" key="1">
    <citation type="submission" date="2015-01" db="EMBL/GenBank/DDBJ databases">
        <title>The Genome Sequence of Exophiala xenobiotica CBS118157.</title>
        <authorList>
            <consortium name="The Broad Institute Genomics Platform"/>
            <person name="Cuomo C."/>
            <person name="de Hoog S."/>
            <person name="Gorbushina A."/>
            <person name="Stielow B."/>
            <person name="Teixiera M."/>
            <person name="Abouelleil A."/>
            <person name="Chapman S.B."/>
            <person name="Priest M."/>
            <person name="Young S.K."/>
            <person name="Wortman J."/>
            <person name="Nusbaum C."/>
            <person name="Birren B."/>
        </authorList>
    </citation>
    <scope>NUCLEOTIDE SEQUENCE [LARGE SCALE GENOMIC DNA]</scope>
    <source>
        <strain evidence="2 3">CBS 118157</strain>
    </source>
</reference>
<dbReference type="GO" id="GO:0047372">
    <property type="term" value="F:monoacylglycerol lipase activity"/>
    <property type="evidence" value="ECO:0007669"/>
    <property type="project" value="TreeGrafter"/>
</dbReference>
<protein>
    <recommendedName>
        <fullName evidence="1">AB hydrolase-1 domain-containing protein</fullName>
    </recommendedName>
</protein>
<dbReference type="Proteomes" id="UP000054342">
    <property type="component" value="Unassembled WGS sequence"/>
</dbReference>